<dbReference type="EMBL" id="ADBV01000572">
    <property type="protein sequence ID" value="EJW86877.1"/>
    <property type="molecule type" value="Genomic_DNA"/>
</dbReference>
<name>J9FBB2_WUCBA</name>
<evidence type="ECO:0000313" key="2">
    <source>
        <dbReference type="Proteomes" id="UP000004810"/>
    </source>
</evidence>
<reference evidence="2" key="1">
    <citation type="submission" date="2012-08" db="EMBL/GenBank/DDBJ databases">
        <title>The Genome Sequence of Wuchereria bancrofti.</title>
        <authorList>
            <person name="Nutman T.B."/>
            <person name="Fink D.L."/>
            <person name="Russ C."/>
            <person name="Young S."/>
            <person name="Zeng Q."/>
            <person name="Koehrsen M."/>
            <person name="Alvarado L."/>
            <person name="Berlin A."/>
            <person name="Chapman S.B."/>
            <person name="Chen Z."/>
            <person name="Freedman E."/>
            <person name="Gellesch M."/>
            <person name="Goldberg J."/>
            <person name="Griggs A."/>
            <person name="Gujja S."/>
            <person name="Heilman E.R."/>
            <person name="Heiman D."/>
            <person name="Hepburn T."/>
            <person name="Howarth C."/>
            <person name="Jen D."/>
            <person name="Larson L."/>
            <person name="Lewis B."/>
            <person name="Mehta T."/>
            <person name="Park D."/>
            <person name="Pearson M."/>
            <person name="Roberts A."/>
            <person name="Saif S."/>
            <person name="Shea T."/>
            <person name="Shenoy N."/>
            <person name="Sisk P."/>
            <person name="Stolte C."/>
            <person name="Sykes S."/>
            <person name="Walk T."/>
            <person name="White J."/>
            <person name="Yandava C."/>
            <person name="Haas B."/>
            <person name="Henn M.R."/>
            <person name="Nusbaum C."/>
            <person name="Birren B."/>
        </authorList>
    </citation>
    <scope>NUCLEOTIDE SEQUENCE [LARGE SCALE GENOMIC DNA]</scope>
    <source>
        <strain evidence="2">NA</strain>
    </source>
</reference>
<gene>
    <name evidence="1" type="ORF">WUBG_02214</name>
</gene>
<comment type="caution">
    <text evidence="1">The sequence shown here is derived from an EMBL/GenBank/DDBJ whole genome shotgun (WGS) entry which is preliminary data.</text>
</comment>
<evidence type="ECO:0000313" key="1">
    <source>
        <dbReference type="EMBL" id="EJW86877.1"/>
    </source>
</evidence>
<proteinExistence type="predicted"/>
<sequence length="103" mass="11532">MKHRKSKNAEVTEPPETMTVIAAVLTIGLLLQLQRVPNISRSLLARSLSLDSCFLLASCLPQMCFCKTDAAINQVAPFWQPNSTAHTCHKLSYMHMYMHADTI</sequence>
<dbReference type="Proteomes" id="UP000004810">
    <property type="component" value="Unassembled WGS sequence"/>
</dbReference>
<protein>
    <submittedName>
        <fullName evidence="1">Uncharacterized protein</fullName>
    </submittedName>
</protein>
<accession>J9FBB2</accession>
<dbReference type="AlphaFoldDB" id="J9FBB2"/>
<organism evidence="1 2">
    <name type="scientific">Wuchereria bancrofti</name>
    <dbReference type="NCBI Taxonomy" id="6293"/>
    <lineage>
        <taxon>Eukaryota</taxon>
        <taxon>Metazoa</taxon>
        <taxon>Ecdysozoa</taxon>
        <taxon>Nematoda</taxon>
        <taxon>Chromadorea</taxon>
        <taxon>Rhabditida</taxon>
        <taxon>Spirurina</taxon>
        <taxon>Spiruromorpha</taxon>
        <taxon>Filarioidea</taxon>
        <taxon>Onchocercidae</taxon>
        <taxon>Wuchereria</taxon>
    </lineage>
</organism>